<dbReference type="AlphaFoldDB" id="B1Y4I0"/>
<evidence type="ECO:0000313" key="3">
    <source>
        <dbReference type="Proteomes" id="UP000001693"/>
    </source>
</evidence>
<protein>
    <submittedName>
        <fullName evidence="2">Uncharacterized protein</fullName>
    </submittedName>
</protein>
<dbReference type="KEGG" id="lch:Lcho_1150"/>
<dbReference type="HOGENOM" id="CLU_1056891_0_0_4"/>
<name>B1Y4I0_LEPCP</name>
<reference evidence="2 3" key="1">
    <citation type="submission" date="2008-03" db="EMBL/GenBank/DDBJ databases">
        <title>Complete sequence of Leptothrix cholodnii SP-6.</title>
        <authorList>
            <consortium name="US DOE Joint Genome Institute"/>
            <person name="Copeland A."/>
            <person name="Lucas S."/>
            <person name="Lapidus A."/>
            <person name="Glavina del Rio T."/>
            <person name="Dalin E."/>
            <person name="Tice H."/>
            <person name="Bruce D."/>
            <person name="Goodwin L."/>
            <person name="Pitluck S."/>
            <person name="Chertkov O."/>
            <person name="Brettin T."/>
            <person name="Detter J.C."/>
            <person name="Han C."/>
            <person name="Kuske C.R."/>
            <person name="Schmutz J."/>
            <person name="Larimer F."/>
            <person name="Land M."/>
            <person name="Hauser L."/>
            <person name="Kyrpides N."/>
            <person name="Lykidis A."/>
            <person name="Emerson D."/>
            <person name="Richardson P."/>
        </authorList>
    </citation>
    <scope>NUCLEOTIDE SEQUENCE [LARGE SCALE GENOMIC DNA]</scope>
    <source>
        <strain evidence="3">ATCC 51168 / LMG 8142 / SP-6</strain>
    </source>
</reference>
<accession>B1Y4I0</accession>
<dbReference type="EMBL" id="CP001013">
    <property type="protein sequence ID" value="ACB33419.1"/>
    <property type="molecule type" value="Genomic_DNA"/>
</dbReference>
<evidence type="ECO:0000256" key="1">
    <source>
        <dbReference type="SAM" id="MobiDB-lite"/>
    </source>
</evidence>
<organism evidence="2 3">
    <name type="scientific">Leptothrix cholodnii (strain ATCC 51168 / LMG 8142 / SP-6)</name>
    <name type="common">Leptothrix discophora (strain SP-6)</name>
    <dbReference type="NCBI Taxonomy" id="395495"/>
    <lineage>
        <taxon>Bacteria</taxon>
        <taxon>Pseudomonadati</taxon>
        <taxon>Pseudomonadota</taxon>
        <taxon>Betaproteobacteria</taxon>
        <taxon>Burkholderiales</taxon>
        <taxon>Sphaerotilaceae</taxon>
        <taxon>Leptothrix</taxon>
    </lineage>
</organism>
<feature type="compositionally biased region" description="Polar residues" evidence="1">
    <location>
        <begin position="161"/>
        <end position="171"/>
    </location>
</feature>
<evidence type="ECO:0000313" key="2">
    <source>
        <dbReference type="EMBL" id="ACB33419.1"/>
    </source>
</evidence>
<sequence>MGVTPRVLLYAHRPRCALARRSCLANGRSCWSNPALSLPDRPSPLACAHPVLHARRREVAQTAGPVRLTSAVDSEVSRGAGAGRGGGRLGKIVRCAGQLWVQLSQTHGRLSSAAGYVAKYIAKFQSTPASFPASDAGRLPVHRVRDRFQSTPASFPASDTAPRSTPSTSRWFQSTPASFPASDAVQTDEVFTLAKFQSTPASFPASDGAWLPTARRPVCFNPRPPVSRRATLRLVAELFLELVSIHARQFPGERRPVARSRSQ</sequence>
<dbReference type="Proteomes" id="UP000001693">
    <property type="component" value="Chromosome"/>
</dbReference>
<feature type="region of interest" description="Disordered" evidence="1">
    <location>
        <begin position="149"/>
        <end position="171"/>
    </location>
</feature>
<proteinExistence type="predicted"/>
<gene>
    <name evidence="2" type="ordered locus">Lcho_1150</name>
</gene>
<keyword evidence="3" id="KW-1185">Reference proteome</keyword>